<evidence type="ECO:0000256" key="1">
    <source>
        <dbReference type="ARBA" id="ARBA00006643"/>
    </source>
</evidence>
<sequence length="983" mass="110123">MKGVADHGKHSGRVRGRGIGAVDHGYVEDSACEEALLLFREVQHKGLTGDKVTMSLLLACTHLGALEVGMWLHPYIMKKNIEVDVGLGMALKDVMTLTALIVVLAMCGQGNKALEYFYEMQIRGVKPDAITFVGVLVACSHAGLVDERISHFNLMSEKYGIRPSIEHYGCLVYILGRAGRIAKAEELIKNMPMALDHFVLGGLLGACRIHDNLEAAERAAQQLLELLPDNGGSYVILSNRYSSSRKWKKVKRIRELMAERNIKKPPGCILIEVDGVVHEFVKEVLFDMDEEEKETALNLHTEKLAITFGLVSPMPGVLIRIIKNLRVCNDCHTATNIISKVYNRETVVMDRNRMDLVHAKISEIMYLSSQKLQINDATQTNSGPDLPNRPPTEPRDPQQAHGLLHTPISRKLALRREDLRFYSESMFVGIQPLDQSICEKGKLRERGVSPDNFTYPFVFKAVGWLGEVKKGEKVHGYVVKTGLEFDTYVCNSIMDMYGVLGKICNVKKLFDEMPDKDVVSWNVSISGHVKCMRFEDAVDVFRRMRQGCNLMPDEGTVVSTLSACTALKNLELGKEIHRYINQELEFTPIMGNALLDMYCKCGCLSEARELFDEMPNKNVICWTSMVSGYVNCGQLEKARDLFDRSPVRDIVLWTAMINGYVQFNRFDEAVALFREMQIIRLKPDKFILVALLTGCAQLGALEQGKWIHGYINENRITVDAVVATALIEMYAKCGLIEKALEIFYELREKDAASWTSIICGLAMNGKINKALELFSQMISGGAKPDDITFIGVLSACSHGGLVDEGRRFFNTMTEVYQIQPKLEHYGCLIDLLGRAGLLDEAEELIRKIPNENNEIIVPLYGALLSACRIYGNVDMGEKLAALLEKIESKDSSFHTLLANIYASANRWEDVTNVRQKMKEMGVRKVPGCSSIEINGIIHEFLVGDPSHSEMKEIYSMLDRMAKTLLDSKQNAMEGDNLVAINFL</sequence>
<feature type="repeat" description="PPR" evidence="3">
    <location>
        <begin position="750"/>
        <end position="784"/>
    </location>
</feature>
<dbReference type="PANTHER" id="PTHR47926:SF489">
    <property type="entry name" value="PENTATRICOPEPTIDE REPEAT-CONTAINING PROTEIN"/>
    <property type="match status" value="1"/>
</dbReference>
<accession>A0A2H5PDT5</accession>
<evidence type="ECO:0000313" key="6">
    <source>
        <dbReference type="EMBL" id="GAY50533.1"/>
    </source>
</evidence>
<feature type="repeat" description="PPR" evidence="3">
    <location>
        <begin position="649"/>
        <end position="683"/>
    </location>
</feature>
<dbReference type="GO" id="GO:0008270">
    <property type="term" value="F:zinc ion binding"/>
    <property type="evidence" value="ECO:0007669"/>
    <property type="project" value="InterPro"/>
</dbReference>
<reference evidence="6 7" key="1">
    <citation type="journal article" date="2017" name="Front. Genet.">
        <title>Draft sequencing of the heterozygous diploid genome of Satsuma (Citrus unshiu Marc.) using a hybrid assembly approach.</title>
        <authorList>
            <person name="Shimizu T."/>
            <person name="Tanizawa Y."/>
            <person name="Mochizuki T."/>
            <person name="Nagasaki H."/>
            <person name="Yoshioka T."/>
            <person name="Toyoda A."/>
            <person name="Fujiyama A."/>
            <person name="Kaminuma E."/>
            <person name="Nakamura Y."/>
        </authorList>
    </citation>
    <scope>NUCLEOTIDE SEQUENCE [LARGE SCALE GENOMIC DNA]</scope>
    <source>
        <strain evidence="7">cv. Miyagawa wase</strain>
    </source>
</reference>
<organism evidence="6 7">
    <name type="scientific">Citrus unshiu</name>
    <name type="common">Satsuma mandarin</name>
    <name type="synonym">Citrus nobilis var. unshiu</name>
    <dbReference type="NCBI Taxonomy" id="55188"/>
    <lineage>
        <taxon>Eukaryota</taxon>
        <taxon>Viridiplantae</taxon>
        <taxon>Streptophyta</taxon>
        <taxon>Embryophyta</taxon>
        <taxon>Tracheophyta</taxon>
        <taxon>Spermatophyta</taxon>
        <taxon>Magnoliopsida</taxon>
        <taxon>eudicotyledons</taxon>
        <taxon>Gunneridae</taxon>
        <taxon>Pentapetalae</taxon>
        <taxon>rosids</taxon>
        <taxon>malvids</taxon>
        <taxon>Sapindales</taxon>
        <taxon>Rutaceae</taxon>
        <taxon>Aurantioideae</taxon>
        <taxon>Citrus</taxon>
    </lineage>
</organism>
<dbReference type="Proteomes" id="UP000236630">
    <property type="component" value="Unassembled WGS sequence"/>
</dbReference>
<evidence type="ECO:0000256" key="3">
    <source>
        <dbReference type="PROSITE-ProRule" id="PRU00708"/>
    </source>
</evidence>
<dbReference type="Pfam" id="PF01535">
    <property type="entry name" value="PPR"/>
    <property type="match status" value="8"/>
</dbReference>
<dbReference type="InterPro" id="IPR002885">
    <property type="entry name" value="PPR_rpt"/>
</dbReference>
<dbReference type="InterPro" id="IPR046848">
    <property type="entry name" value="E_motif"/>
</dbReference>
<feature type="domain" description="DYW" evidence="5">
    <location>
        <begin position="282"/>
        <end position="355"/>
    </location>
</feature>
<dbReference type="FunFam" id="1.25.40.10:FF:000348">
    <property type="entry name" value="Pentatricopeptide repeat-containing protein chloroplastic"/>
    <property type="match status" value="1"/>
</dbReference>
<dbReference type="InterPro" id="IPR011990">
    <property type="entry name" value="TPR-like_helical_dom_sf"/>
</dbReference>
<feature type="region of interest" description="Disordered" evidence="4">
    <location>
        <begin position="377"/>
        <end position="402"/>
    </location>
</feature>
<dbReference type="PANTHER" id="PTHR47926">
    <property type="entry name" value="PENTATRICOPEPTIDE REPEAT-CONTAINING PROTEIN"/>
    <property type="match status" value="1"/>
</dbReference>
<dbReference type="GO" id="GO:0003723">
    <property type="term" value="F:RNA binding"/>
    <property type="evidence" value="ECO:0007669"/>
    <property type="project" value="InterPro"/>
</dbReference>
<evidence type="ECO:0000256" key="2">
    <source>
        <dbReference type="ARBA" id="ARBA00022737"/>
    </source>
</evidence>
<dbReference type="FunFam" id="1.25.40.10:FF:000989">
    <property type="entry name" value="Pentatricopeptide repeat-containing protein At1g31430"/>
    <property type="match status" value="1"/>
</dbReference>
<dbReference type="Pfam" id="PF20431">
    <property type="entry name" value="E_motif"/>
    <property type="match status" value="2"/>
</dbReference>
<keyword evidence="7" id="KW-1185">Reference proteome</keyword>
<dbReference type="InterPro" id="IPR032867">
    <property type="entry name" value="DYW_dom"/>
</dbReference>
<dbReference type="Gene3D" id="1.25.40.10">
    <property type="entry name" value="Tetratricopeptide repeat domain"/>
    <property type="match status" value="4"/>
</dbReference>
<comment type="caution">
    <text evidence="6">The sequence shown here is derived from an EMBL/GenBank/DDBJ whole genome shotgun (WGS) entry which is preliminary data.</text>
</comment>
<gene>
    <name evidence="6" type="ORF">CUMW_127390</name>
</gene>
<name>A0A2H5PDT5_CITUN</name>
<dbReference type="EMBL" id="BDQV01000063">
    <property type="protein sequence ID" value="GAY50533.1"/>
    <property type="molecule type" value="Genomic_DNA"/>
</dbReference>
<dbReference type="Pfam" id="PF14432">
    <property type="entry name" value="DYW_deaminase"/>
    <property type="match status" value="1"/>
</dbReference>
<dbReference type="InterPro" id="IPR046960">
    <property type="entry name" value="PPR_At4g14850-like_plant"/>
</dbReference>
<dbReference type="NCBIfam" id="TIGR00756">
    <property type="entry name" value="PPR"/>
    <property type="match status" value="6"/>
</dbReference>
<keyword evidence="2" id="KW-0677">Repeat</keyword>
<protein>
    <recommendedName>
        <fullName evidence="5">DYW domain-containing protein</fullName>
    </recommendedName>
</protein>
<dbReference type="Pfam" id="PF13041">
    <property type="entry name" value="PPR_2"/>
    <property type="match status" value="2"/>
</dbReference>
<feature type="repeat" description="PPR" evidence="3">
    <location>
        <begin position="93"/>
        <end position="127"/>
    </location>
</feature>
<dbReference type="GO" id="GO:0009451">
    <property type="term" value="P:RNA modification"/>
    <property type="evidence" value="ECO:0007669"/>
    <property type="project" value="InterPro"/>
</dbReference>
<proteinExistence type="inferred from homology"/>
<feature type="repeat" description="PPR" evidence="3">
    <location>
        <begin position="719"/>
        <end position="749"/>
    </location>
</feature>
<evidence type="ECO:0000259" key="5">
    <source>
        <dbReference type="Pfam" id="PF14432"/>
    </source>
</evidence>
<feature type="repeat" description="PPR" evidence="3">
    <location>
        <begin position="517"/>
        <end position="547"/>
    </location>
</feature>
<feature type="repeat" description="PPR" evidence="3">
    <location>
        <begin position="587"/>
        <end position="621"/>
    </location>
</feature>
<dbReference type="FunFam" id="1.25.40.10:FF:000090">
    <property type="entry name" value="Pentatricopeptide repeat-containing protein, chloroplastic"/>
    <property type="match status" value="1"/>
</dbReference>
<dbReference type="FunFam" id="1.25.40.10:FF:000427">
    <property type="entry name" value="Pentatricopeptide repeat-containing protein chloroplastic"/>
    <property type="match status" value="1"/>
</dbReference>
<evidence type="ECO:0000256" key="4">
    <source>
        <dbReference type="SAM" id="MobiDB-lite"/>
    </source>
</evidence>
<dbReference type="AlphaFoldDB" id="A0A2H5PDT5"/>
<comment type="similarity">
    <text evidence="1">Belongs to the PPR family. PCMP-H subfamily.</text>
</comment>
<evidence type="ECO:0000313" key="7">
    <source>
        <dbReference type="Proteomes" id="UP000236630"/>
    </source>
</evidence>
<dbReference type="PROSITE" id="PS51375">
    <property type="entry name" value="PPR"/>
    <property type="match status" value="6"/>
</dbReference>